<dbReference type="InParanoid" id="A0A167KFW0"/>
<accession>A0A167KFW0</accession>
<dbReference type="GeneID" id="28995042"/>
<protein>
    <submittedName>
        <fullName evidence="1">Uncharacterized protein</fullName>
    </submittedName>
</protein>
<name>A0A167KFW0_PHYB8</name>
<dbReference type="VEuPathDB" id="FungiDB:PHYBLDRAFT_160196"/>
<sequence>ERPTINISCLSGGDRYTNLPKNLLTIYLHNVFTAEASDQSFDIFFGLTAFNAQLYIKGRRYTRIFKQFTKN</sequence>
<evidence type="ECO:0000313" key="2">
    <source>
        <dbReference type="Proteomes" id="UP000077315"/>
    </source>
</evidence>
<proteinExistence type="predicted"/>
<dbReference type="Proteomes" id="UP000077315">
    <property type="component" value="Unassembled WGS sequence"/>
</dbReference>
<reference evidence="2" key="1">
    <citation type="submission" date="2015-06" db="EMBL/GenBank/DDBJ databases">
        <title>Expansion of signal transduction pathways in fungi by whole-genome duplication.</title>
        <authorList>
            <consortium name="DOE Joint Genome Institute"/>
            <person name="Corrochano L.M."/>
            <person name="Kuo A."/>
            <person name="Marcet-Houben M."/>
            <person name="Polaino S."/>
            <person name="Salamov A."/>
            <person name="Villalobos J.M."/>
            <person name="Alvarez M.I."/>
            <person name="Avalos J."/>
            <person name="Benito E.P."/>
            <person name="Benoit I."/>
            <person name="Burger G."/>
            <person name="Camino L.P."/>
            <person name="Canovas D."/>
            <person name="Cerda-Olmedo E."/>
            <person name="Cheng J.-F."/>
            <person name="Dominguez A."/>
            <person name="Elias M."/>
            <person name="Eslava A.P."/>
            <person name="Glaser F."/>
            <person name="Grimwood J."/>
            <person name="Gutierrez G."/>
            <person name="Heitman J."/>
            <person name="Henrissat B."/>
            <person name="Iturriaga E.A."/>
            <person name="Lang B.F."/>
            <person name="Lavin J.L."/>
            <person name="Lee S."/>
            <person name="Li W."/>
            <person name="Lindquist E."/>
            <person name="Lopez-Garcia S."/>
            <person name="Luque E.M."/>
            <person name="Marcos A.T."/>
            <person name="Martin J."/>
            <person name="McCluskey K."/>
            <person name="Medina H.R."/>
            <person name="Miralles-Duran A."/>
            <person name="Miyazaki A."/>
            <person name="Munoz-Torres E."/>
            <person name="Oguiza J.A."/>
            <person name="Ohm R."/>
            <person name="Olmedo M."/>
            <person name="Orejas M."/>
            <person name="Ortiz-Castellanos L."/>
            <person name="Pisabarro A.G."/>
            <person name="Rodriguez-Romero J."/>
            <person name="Ruiz-Herrera J."/>
            <person name="Ruiz-Vazquez R."/>
            <person name="Sanz C."/>
            <person name="Schackwitz W."/>
            <person name="Schmutz J."/>
            <person name="Shahriari M."/>
            <person name="Shelest E."/>
            <person name="Silva-Franco F."/>
            <person name="Soanes D."/>
            <person name="Syed K."/>
            <person name="Tagua V.G."/>
            <person name="Talbot N.J."/>
            <person name="Thon M."/>
            <person name="De vries R.P."/>
            <person name="Wiebenga A."/>
            <person name="Yadav J.S."/>
            <person name="Braun E.L."/>
            <person name="Baker S."/>
            <person name="Garre V."/>
            <person name="Horwitz B."/>
            <person name="Torres-Martinez S."/>
            <person name="Idnurm A."/>
            <person name="Herrera-Estrella A."/>
            <person name="Gabaldon T."/>
            <person name="Grigoriev I.V."/>
        </authorList>
    </citation>
    <scope>NUCLEOTIDE SEQUENCE [LARGE SCALE GENOMIC DNA]</scope>
    <source>
        <strain evidence="2">NRRL 1555(-)</strain>
    </source>
</reference>
<feature type="non-terminal residue" evidence="1">
    <location>
        <position position="1"/>
    </location>
</feature>
<dbReference type="EMBL" id="KV440996">
    <property type="protein sequence ID" value="OAD68015.1"/>
    <property type="molecule type" value="Genomic_DNA"/>
</dbReference>
<keyword evidence="2" id="KW-1185">Reference proteome</keyword>
<dbReference type="AlphaFoldDB" id="A0A167KFW0"/>
<evidence type="ECO:0000313" key="1">
    <source>
        <dbReference type="EMBL" id="OAD68015.1"/>
    </source>
</evidence>
<dbReference type="RefSeq" id="XP_018286055.1">
    <property type="nucleotide sequence ID" value="XM_018434136.1"/>
</dbReference>
<organism evidence="1 2">
    <name type="scientific">Phycomyces blakesleeanus (strain ATCC 8743b / DSM 1359 / FGSC 10004 / NBRC 33097 / NRRL 1555)</name>
    <dbReference type="NCBI Taxonomy" id="763407"/>
    <lineage>
        <taxon>Eukaryota</taxon>
        <taxon>Fungi</taxon>
        <taxon>Fungi incertae sedis</taxon>
        <taxon>Mucoromycota</taxon>
        <taxon>Mucoromycotina</taxon>
        <taxon>Mucoromycetes</taxon>
        <taxon>Mucorales</taxon>
        <taxon>Phycomycetaceae</taxon>
        <taxon>Phycomyces</taxon>
    </lineage>
</organism>
<gene>
    <name evidence="1" type="ORF">PHYBLDRAFT_160196</name>
</gene>